<evidence type="ECO:0000256" key="3">
    <source>
        <dbReference type="SAM" id="MobiDB-lite"/>
    </source>
</evidence>
<dbReference type="GO" id="GO:0007020">
    <property type="term" value="P:microtubule nucleation"/>
    <property type="evidence" value="ECO:0007669"/>
    <property type="project" value="TreeGrafter"/>
</dbReference>
<dbReference type="GeneID" id="120821722"/>
<organism evidence="4 5">
    <name type="scientific">Gasterosteus aculeatus aculeatus</name>
    <name type="common">three-spined stickleback</name>
    <dbReference type="NCBI Taxonomy" id="481459"/>
    <lineage>
        <taxon>Eukaryota</taxon>
        <taxon>Metazoa</taxon>
        <taxon>Chordata</taxon>
        <taxon>Craniata</taxon>
        <taxon>Vertebrata</taxon>
        <taxon>Euteleostomi</taxon>
        <taxon>Actinopterygii</taxon>
        <taxon>Neopterygii</taxon>
        <taxon>Teleostei</taxon>
        <taxon>Neoteleostei</taxon>
        <taxon>Acanthomorphata</taxon>
        <taxon>Eupercaria</taxon>
        <taxon>Perciformes</taxon>
        <taxon>Cottioidei</taxon>
        <taxon>Gasterosteales</taxon>
        <taxon>Gasterosteidae</taxon>
        <taxon>Gasterosteus</taxon>
    </lineage>
</organism>
<keyword evidence="5" id="KW-1185">Reference proteome</keyword>
<reference evidence="4" key="3">
    <citation type="submission" date="2025-09" db="UniProtKB">
        <authorList>
            <consortium name="Ensembl"/>
        </authorList>
    </citation>
    <scope>IDENTIFICATION</scope>
</reference>
<evidence type="ECO:0000256" key="2">
    <source>
        <dbReference type="ARBA" id="ARBA00023054"/>
    </source>
</evidence>
<dbReference type="Ensembl" id="ENSGACT00000056353.1">
    <property type="protein sequence ID" value="ENSGACP00000043508.1"/>
    <property type="gene ID" value="ENSGACG00000029641.1"/>
</dbReference>
<dbReference type="RefSeq" id="XP_040036594.1">
    <property type="nucleotide sequence ID" value="XM_040180660.1"/>
</dbReference>
<dbReference type="GO" id="GO:0031116">
    <property type="term" value="P:positive regulation of microtubule polymerization"/>
    <property type="evidence" value="ECO:0007669"/>
    <property type="project" value="TreeGrafter"/>
</dbReference>
<reference evidence="4" key="2">
    <citation type="submission" date="2025-08" db="UniProtKB">
        <authorList>
            <consortium name="Ensembl"/>
        </authorList>
    </citation>
    <scope>IDENTIFICATION</scope>
</reference>
<reference evidence="4 5" key="1">
    <citation type="journal article" date="2021" name="G3 (Bethesda)">
        <title>Improved contiguity of the threespine stickleback genome using long-read sequencing.</title>
        <authorList>
            <person name="Nath S."/>
            <person name="Shaw D.E."/>
            <person name="White M.A."/>
        </authorList>
    </citation>
    <scope>NUCLEOTIDE SEQUENCE [LARGE SCALE GENOMIC DNA]</scope>
    <source>
        <strain evidence="4 5">Lake Benthic</strain>
    </source>
</reference>
<comment type="similarity">
    <text evidence="1">Belongs to the SLAIN motif-containing family.</text>
</comment>
<dbReference type="KEGG" id="gat:120821722"/>
<name>A0AAQ4PZM8_GASAC</name>
<feature type="compositionally biased region" description="Low complexity" evidence="3">
    <location>
        <begin position="376"/>
        <end position="389"/>
    </location>
</feature>
<feature type="compositionally biased region" description="Low complexity" evidence="3">
    <location>
        <begin position="279"/>
        <end position="296"/>
    </location>
</feature>
<evidence type="ECO:0000256" key="1">
    <source>
        <dbReference type="ARBA" id="ARBA00006652"/>
    </source>
</evidence>
<dbReference type="GO" id="GO:0031122">
    <property type="term" value="P:cytoplasmic microtubule organization"/>
    <property type="evidence" value="ECO:0007669"/>
    <property type="project" value="TreeGrafter"/>
</dbReference>
<evidence type="ECO:0000313" key="5">
    <source>
        <dbReference type="Proteomes" id="UP000007635"/>
    </source>
</evidence>
<sequence length="454" mass="50917">MDLQNQLSSDWSPYFYNLQLLSFNTRSNQEGNPDPYCSAWKDAEQAKAKSCNNRSFAMEARIRLNNLKSGCNSPVPSRATDGLLYNYNFVEDLWDREELAEEESALDSVELLDVEDDVRDEESWLYESPKKQEFVERGESALRWCRRVLDNRSPEMEAACRSLMNRLDQRSSSHFYRGASVLHHNVSRFTDKTSVSSTHNICESPDVSLSRGAVTTSYRLQDITDVHMIARLQEASLRQDYVSMPAWRSSEYSGMLPSYLNNTVESSGDLNLQNKTEASSSSRRPPGASPRSCSPRQSPTSGAQQGCESPKLARLPQQVTQFKLLKLAQNQAASTGRTRWPLGTSLRSLQAVRNSRSLDTDDCHLADPIAYPPSVAPSCRSPSRSAAPVKHNRRLHSVRESSDGSGVALRSQSLSPCRIPTPAKGHRPDHRRVFASPNRSTSVARGRNVPFTWK</sequence>
<keyword evidence="2" id="KW-0175">Coiled coil</keyword>
<dbReference type="PANTHER" id="PTHR22406">
    <property type="entry name" value="NASCENT POLYPEPTIDE-ASSOCIATED COMPLEX SUBUNIT ALPHA, MUSCLE-SPECIFIC FORM"/>
    <property type="match status" value="1"/>
</dbReference>
<feature type="region of interest" description="Disordered" evidence="3">
    <location>
        <begin position="375"/>
        <end position="454"/>
    </location>
</feature>
<evidence type="ECO:0000313" key="4">
    <source>
        <dbReference type="Ensembl" id="ENSGACP00000043508.1"/>
    </source>
</evidence>
<feature type="compositionally biased region" description="Polar residues" evidence="3">
    <location>
        <begin position="297"/>
        <end position="307"/>
    </location>
</feature>
<dbReference type="PANTHER" id="PTHR22406:SF7">
    <property type="entry name" value="NASCENT POLYPEPTIDE-ASSOCIATED COMPLEX SUBUNIT ALPHA, MUSCLE-SPECIFIC FORM"/>
    <property type="match status" value="1"/>
</dbReference>
<feature type="region of interest" description="Disordered" evidence="3">
    <location>
        <begin position="274"/>
        <end position="310"/>
    </location>
</feature>
<dbReference type="Proteomes" id="UP000007635">
    <property type="component" value="Chromosome VII"/>
</dbReference>
<dbReference type="Pfam" id="PF15301">
    <property type="entry name" value="SLAIN"/>
    <property type="match status" value="1"/>
</dbReference>
<dbReference type="AlphaFoldDB" id="A0AAQ4PZM8"/>
<dbReference type="InterPro" id="IPR026179">
    <property type="entry name" value="Slain"/>
</dbReference>
<protein>
    <recommendedName>
        <fullName evidence="6">SLAIN motif-containing protein-like</fullName>
    </recommendedName>
</protein>
<evidence type="ECO:0008006" key="6">
    <source>
        <dbReference type="Google" id="ProtNLM"/>
    </source>
</evidence>
<proteinExistence type="inferred from homology"/>
<accession>A0AAQ4PZM8</accession>
<dbReference type="GO" id="GO:0035371">
    <property type="term" value="C:microtubule plus-end"/>
    <property type="evidence" value="ECO:0007669"/>
    <property type="project" value="TreeGrafter"/>
</dbReference>